<dbReference type="RefSeq" id="WP_139794738.1">
    <property type="nucleotide sequence ID" value="NZ_MWIH01000005.1"/>
</dbReference>
<name>A0A1V9A7G3_SACPI</name>
<protein>
    <submittedName>
        <fullName evidence="2">Uncharacterized protein</fullName>
    </submittedName>
</protein>
<evidence type="ECO:0000256" key="1">
    <source>
        <dbReference type="SAM" id="MobiDB-lite"/>
    </source>
</evidence>
<evidence type="ECO:0000313" key="3">
    <source>
        <dbReference type="Proteomes" id="UP000192591"/>
    </source>
</evidence>
<evidence type="ECO:0000313" key="2">
    <source>
        <dbReference type="EMBL" id="OQO93077.1"/>
    </source>
</evidence>
<accession>A0A1V9A7G3</accession>
<organism evidence="2 3">
    <name type="scientific">Saccharomonospora piscinae</name>
    <dbReference type="NCBI Taxonomy" id="687388"/>
    <lineage>
        <taxon>Bacteria</taxon>
        <taxon>Bacillati</taxon>
        <taxon>Actinomycetota</taxon>
        <taxon>Actinomycetes</taxon>
        <taxon>Pseudonocardiales</taxon>
        <taxon>Pseudonocardiaceae</taxon>
        <taxon>Saccharomonospora</taxon>
    </lineage>
</organism>
<feature type="region of interest" description="Disordered" evidence="1">
    <location>
        <begin position="131"/>
        <end position="151"/>
    </location>
</feature>
<dbReference type="Proteomes" id="UP000192591">
    <property type="component" value="Unassembled WGS sequence"/>
</dbReference>
<dbReference type="AlphaFoldDB" id="A0A1V9A7G3"/>
<sequence length="151" mass="16182">MAELRDVNQGAGATVGGAMFGSGGSMSAGAMAKMTNSADALVTSAKAGGFKVTKEAADPIIKTLEEFITQVDELRGELDVFDQAPELGKHYYGELVARRMWEAANDDRSARAALNSLKIVLEQSREALLRASSQYQEQEESAQDSFRGMGE</sequence>
<dbReference type="STRING" id="1962155.B1813_07015"/>
<dbReference type="EMBL" id="MWIH01000005">
    <property type="protein sequence ID" value="OQO93077.1"/>
    <property type="molecule type" value="Genomic_DNA"/>
</dbReference>
<comment type="caution">
    <text evidence="2">The sequence shown here is derived from an EMBL/GenBank/DDBJ whole genome shotgun (WGS) entry which is preliminary data.</text>
</comment>
<reference evidence="2 3" key="1">
    <citation type="submission" date="2017-02" db="EMBL/GenBank/DDBJ databases">
        <title>Draft genome of Saccharomonospora sp. 154.</title>
        <authorList>
            <person name="Alonso-Carmona G.S."/>
            <person name="De La Haba R."/>
            <person name="Vera-Gargallo B."/>
            <person name="Sandoval-Trujillo A.H."/>
            <person name="Ramirez-Duran N."/>
            <person name="Ventosa A."/>
        </authorList>
    </citation>
    <scope>NUCLEOTIDE SEQUENCE [LARGE SCALE GENOMIC DNA]</scope>
    <source>
        <strain evidence="2 3">LRS4.154</strain>
    </source>
</reference>
<gene>
    <name evidence="2" type="ORF">B1813_07015</name>
</gene>
<keyword evidence="3" id="KW-1185">Reference proteome</keyword>
<proteinExistence type="predicted"/>